<keyword evidence="10" id="KW-1185">Reference proteome</keyword>
<dbReference type="FunFam" id="3.40.50.1820:FF:000226">
    <property type="entry name" value="Carboxypeptidase"/>
    <property type="match status" value="1"/>
</dbReference>
<dbReference type="EMBL" id="NBSH01000013">
    <property type="protein sequence ID" value="ORX34677.1"/>
    <property type="molecule type" value="Genomic_DNA"/>
</dbReference>
<feature type="chain" id="PRO_5012711276" description="Carboxypeptidase" evidence="8">
    <location>
        <begin position="16"/>
        <end position="516"/>
    </location>
</feature>
<evidence type="ECO:0000256" key="1">
    <source>
        <dbReference type="ARBA" id="ARBA00009431"/>
    </source>
</evidence>
<dbReference type="SUPFAM" id="SSF53474">
    <property type="entry name" value="alpha/beta-Hydrolases"/>
    <property type="match status" value="1"/>
</dbReference>
<evidence type="ECO:0000256" key="5">
    <source>
        <dbReference type="ARBA" id="ARBA00022801"/>
    </source>
</evidence>
<keyword evidence="2 7" id="KW-0121">Carboxypeptidase</keyword>
<comment type="similarity">
    <text evidence="1 7">Belongs to the peptidase S10 family.</text>
</comment>
<evidence type="ECO:0000256" key="3">
    <source>
        <dbReference type="ARBA" id="ARBA00022670"/>
    </source>
</evidence>
<feature type="signal peptide" evidence="8">
    <location>
        <begin position="1"/>
        <end position="15"/>
    </location>
</feature>
<dbReference type="Gene3D" id="1.10.287.410">
    <property type="match status" value="1"/>
</dbReference>
<dbReference type="GO" id="GO:0006508">
    <property type="term" value="P:proteolysis"/>
    <property type="evidence" value="ECO:0007669"/>
    <property type="project" value="UniProtKB-KW"/>
</dbReference>
<accession>A0A1Y1UAY5</accession>
<keyword evidence="4 8" id="KW-0732">Signal</keyword>
<protein>
    <recommendedName>
        <fullName evidence="7">Carboxypeptidase</fullName>
        <ecNumber evidence="7">3.4.16.-</ecNumber>
    </recommendedName>
</protein>
<reference evidence="9 10" key="1">
    <citation type="submission" date="2017-03" db="EMBL/GenBank/DDBJ databases">
        <title>Widespread Adenine N6-methylation of Active Genes in Fungi.</title>
        <authorList>
            <consortium name="DOE Joint Genome Institute"/>
            <person name="Mondo S.J."/>
            <person name="Dannebaum R.O."/>
            <person name="Kuo R.C."/>
            <person name="Louie K.B."/>
            <person name="Bewick A.J."/>
            <person name="Labutti K."/>
            <person name="Haridas S."/>
            <person name="Kuo A."/>
            <person name="Salamov A."/>
            <person name="Ahrendt S.R."/>
            <person name="Lau R."/>
            <person name="Bowen B.P."/>
            <person name="Lipzen A."/>
            <person name="Sullivan W."/>
            <person name="Andreopoulos W.B."/>
            <person name="Clum A."/>
            <person name="Lindquist E."/>
            <person name="Daum C."/>
            <person name="Northen T.R."/>
            <person name="Ramamoorthy G."/>
            <person name="Schmitz R.J."/>
            <person name="Gryganskyi A."/>
            <person name="Culley D."/>
            <person name="Magnuson J."/>
            <person name="James T.Y."/>
            <person name="O'Malley M.A."/>
            <person name="Stajich J.E."/>
            <person name="Spatafora J.W."/>
            <person name="Visel A."/>
            <person name="Grigoriev I.V."/>
        </authorList>
    </citation>
    <scope>NUCLEOTIDE SEQUENCE [LARGE SCALE GENOMIC DNA]</scope>
    <source>
        <strain evidence="9 10">NRRL Y-17943</strain>
    </source>
</reference>
<dbReference type="RefSeq" id="XP_021868919.1">
    <property type="nucleotide sequence ID" value="XM_022013974.1"/>
</dbReference>
<evidence type="ECO:0000256" key="4">
    <source>
        <dbReference type="ARBA" id="ARBA00022729"/>
    </source>
</evidence>
<organism evidence="9 10">
    <name type="scientific">Kockovaella imperatae</name>
    <dbReference type="NCBI Taxonomy" id="4999"/>
    <lineage>
        <taxon>Eukaryota</taxon>
        <taxon>Fungi</taxon>
        <taxon>Dikarya</taxon>
        <taxon>Basidiomycota</taxon>
        <taxon>Agaricomycotina</taxon>
        <taxon>Tremellomycetes</taxon>
        <taxon>Tremellales</taxon>
        <taxon>Cuniculitremaceae</taxon>
        <taxon>Kockovaella</taxon>
    </lineage>
</organism>
<dbReference type="InterPro" id="IPR018202">
    <property type="entry name" value="Ser_caboxypep_ser_AS"/>
</dbReference>
<dbReference type="STRING" id="4999.A0A1Y1UAY5"/>
<sequence length="516" mass="56724">MLASSLLALLPLAAAFQVPKFPTAQDALSAADNLLHGHSAAGGASTVLSPASDLTLSSISGDDHVTLTSALHPKHKMRIKSHHGWCDPWTKSYSGYLDVGDGRDLFFYFFESRSDPSKDPVVMWINGGPGCSSSMGLFMELGPCTIKSNPTNVNDTKPNPYSWNEKANIFFLEEPLGVGFSEAEHGQTVSTTEEAAIDVQAFVHLFFEHFKEFEGRAFHMSGESYGGRYLPVFASAVHDGNKALIAAGKAPINLKSVLIGNGMTNFMTEVESYYPYSCTIHGGLDAPISPIKDCVEMAEAVPRCHKMAKRSCVDSHDYTECAMAETYCSLALTTPFANLQLNPYDVKKSCTPQELKDYLCYAETGVVREYLDLPEVRSFLGVHPNRPKFSSCDKTVGQNFHRSLDATGQTWLYSAGLLERGIRTLIYVGTQDWICNHIGNEMWTEALEWTGQEGYNAESLSEWIVDGKVAGSYKTYGPLTHLKVLGAGHMVPMDRPKQSLSMLHTWLSEESFGDSK</sequence>
<dbReference type="EC" id="3.4.16.-" evidence="7"/>
<keyword evidence="5 7" id="KW-0378">Hydrolase</keyword>
<evidence type="ECO:0000313" key="9">
    <source>
        <dbReference type="EMBL" id="ORX34677.1"/>
    </source>
</evidence>
<evidence type="ECO:0000256" key="2">
    <source>
        <dbReference type="ARBA" id="ARBA00022645"/>
    </source>
</evidence>
<dbReference type="InParanoid" id="A0A1Y1UAY5"/>
<dbReference type="PANTHER" id="PTHR11802">
    <property type="entry name" value="SERINE PROTEASE FAMILY S10 SERINE CARBOXYPEPTIDASE"/>
    <property type="match status" value="1"/>
</dbReference>
<dbReference type="PROSITE" id="PS00560">
    <property type="entry name" value="CARBOXYPEPT_SER_HIS"/>
    <property type="match status" value="1"/>
</dbReference>
<comment type="caution">
    <text evidence="9">The sequence shown here is derived from an EMBL/GenBank/DDBJ whole genome shotgun (WGS) entry which is preliminary data.</text>
</comment>
<proteinExistence type="inferred from homology"/>
<dbReference type="AlphaFoldDB" id="A0A1Y1UAY5"/>
<dbReference type="Gene3D" id="3.40.50.1820">
    <property type="entry name" value="alpha/beta hydrolase"/>
    <property type="match status" value="1"/>
</dbReference>
<evidence type="ECO:0000256" key="8">
    <source>
        <dbReference type="SAM" id="SignalP"/>
    </source>
</evidence>
<keyword evidence="3 7" id="KW-0645">Protease</keyword>
<dbReference type="InterPro" id="IPR029058">
    <property type="entry name" value="AB_hydrolase_fold"/>
</dbReference>
<dbReference type="PANTHER" id="PTHR11802:SF113">
    <property type="entry name" value="SERINE CARBOXYPEPTIDASE CTSA-4.1"/>
    <property type="match status" value="1"/>
</dbReference>
<dbReference type="Pfam" id="PF00450">
    <property type="entry name" value="Peptidase_S10"/>
    <property type="match status" value="1"/>
</dbReference>
<dbReference type="PRINTS" id="PR00724">
    <property type="entry name" value="CRBOXYPTASEC"/>
</dbReference>
<dbReference type="PROSITE" id="PS00131">
    <property type="entry name" value="CARBOXYPEPT_SER_SER"/>
    <property type="match status" value="1"/>
</dbReference>
<evidence type="ECO:0000256" key="6">
    <source>
        <dbReference type="ARBA" id="ARBA00023180"/>
    </source>
</evidence>
<keyword evidence="6" id="KW-0325">Glycoprotein</keyword>
<dbReference type="GO" id="GO:0004185">
    <property type="term" value="F:serine-type carboxypeptidase activity"/>
    <property type="evidence" value="ECO:0007669"/>
    <property type="project" value="UniProtKB-UniRule"/>
</dbReference>
<dbReference type="InterPro" id="IPR001563">
    <property type="entry name" value="Peptidase_S10"/>
</dbReference>
<evidence type="ECO:0000256" key="7">
    <source>
        <dbReference type="RuleBase" id="RU361156"/>
    </source>
</evidence>
<dbReference type="InterPro" id="IPR033124">
    <property type="entry name" value="Ser_caboxypep_his_AS"/>
</dbReference>
<dbReference type="GeneID" id="33555782"/>
<dbReference type="OrthoDB" id="443318at2759"/>
<gene>
    <name evidence="9" type="ORF">BD324DRAFT_604151</name>
</gene>
<evidence type="ECO:0000313" key="10">
    <source>
        <dbReference type="Proteomes" id="UP000193218"/>
    </source>
</evidence>
<name>A0A1Y1UAY5_9TREE</name>
<dbReference type="Proteomes" id="UP000193218">
    <property type="component" value="Unassembled WGS sequence"/>
</dbReference>
<dbReference type="GO" id="GO:0000324">
    <property type="term" value="C:fungal-type vacuole"/>
    <property type="evidence" value="ECO:0007669"/>
    <property type="project" value="TreeGrafter"/>
</dbReference>